<dbReference type="InterPro" id="IPR043502">
    <property type="entry name" value="DNA/RNA_pol_sf"/>
</dbReference>
<dbReference type="Gene3D" id="3.30.420.10">
    <property type="entry name" value="Ribonuclease H-like superfamily/Ribonuclease H"/>
    <property type="match status" value="1"/>
</dbReference>
<feature type="non-terminal residue" evidence="4">
    <location>
        <position position="1"/>
    </location>
</feature>
<dbReference type="Pfam" id="PF24626">
    <property type="entry name" value="SH3_Tf2-1"/>
    <property type="match status" value="1"/>
</dbReference>
<comment type="caution">
    <text evidence="4">The sequence shown here is derived from an EMBL/GenBank/DDBJ whole genome shotgun (WGS) entry which is preliminary data.</text>
</comment>
<dbReference type="CDD" id="cd01647">
    <property type="entry name" value="RT_LTR"/>
    <property type="match status" value="1"/>
</dbReference>
<dbReference type="InterPro" id="IPR043128">
    <property type="entry name" value="Rev_trsase/Diguanyl_cyclase"/>
</dbReference>
<keyword evidence="5" id="KW-1185">Reference proteome</keyword>
<evidence type="ECO:0000259" key="2">
    <source>
        <dbReference type="Pfam" id="PF17919"/>
    </source>
</evidence>
<evidence type="ECO:0000313" key="4">
    <source>
        <dbReference type="EMBL" id="RDY08731.1"/>
    </source>
</evidence>
<dbReference type="Proteomes" id="UP000257109">
    <property type="component" value="Unassembled WGS sequence"/>
</dbReference>
<accession>A0A371I136</accession>
<gene>
    <name evidence="4" type="primary">pol</name>
    <name evidence="4" type="ORF">CR513_07010</name>
</gene>
<feature type="domain" description="Tf2-1-like SH3-like" evidence="3">
    <location>
        <begin position="428"/>
        <end position="476"/>
    </location>
</feature>
<dbReference type="InterPro" id="IPR056924">
    <property type="entry name" value="SH3_Tf2-1"/>
</dbReference>
<dbReference type="Pfam" id="PF17919">
    <property type="entry name" value="RT_RNaseH_2"/>
    <property type="match status" value="1"/>
</dbReference>
<dbReference type="PANTHER" id="PTHR35046:SF9">
    <property type="entry name" value="RNA-DIRECTED DNA POLYMERASE"/>
    <property type="match status" value="1"/>
</dbReference>
<reference evidence="4" key="1">
    <citation type="submission" date="2018-05" db="EMBL/GenBank/DDBJ databases">
        <title>Draft genome of Mucuna pruriens seed.</title>
        <authorList>
            <person name="Nnadi N.E."/>
            <person name="Vos R."/>
            <person name="Hasami M.H."/>
            <person name="Devisetty U.K."/>
            <person name="Aguiy J.C."/>
        </authorList>
    </citation>
    <scope>NUCLEOTIDE SEQUENCE [LARGE SCALE GENOMIC DNA]</scope>
    <source>
        <strain evidence="4">JCA_2017</strain>
    </source>
</reference>
<dbReference type="Gene3D" id="3.30.70.270">
    <property type="match status" value="2"/>
</dbReference>
<dbReference type="InterPro" id="IPR036397">
    <property type="entry name" value="RNaseH_sf"/>
</dbReference>
<evidence type="ECO:0000313" key="5">
    <source>
        <dbReference type="Proteomes" id="UP000257109"/>
    </source>
</evidence>
<organism evidence="4 5">
    <name type="scientific">Mucuna pruriens</name>
    <name type="common">Velvet bean</name>
    <name type="synonym">Dolichos pruriens</name>
    <dbReference type="NCBI Taxonomy" id="157652"/>
    <lineage>
        <taxon>Eukaryota</taxon>
        <taxon>Viridiplantae</taxon>
        <taxon>Streptophyta</taxon>
        <taxon>Embryophyta</taxon>
        <taxon>Tracheophyta</taxon>
        <taxon>Spermatophyta</taxon>
        <taxon>Magnoliopsida</taxon>
        <taxon>eudicotyledons</taxon>
        <taxon>Gunneridae</taxon>
        <taxon>Pentapetalae</taxon>
        <taxon>rosids</taxon>
        <taxon>fabids</taxon>
        <taxon>Fabales</taxon>
        <taxon>Fabaceae</taxon>
        <taxon>Papilionoideae</taxon>
        <taxon>50 kb inversion clade</taxon>
        <taxon>NPAAA clade</taxon>
        <taxon>indigoferoid/millettioid clade</taxon>
        <taxon>Phaseoleae</taxon>
        <taxon>Mucuna</taxon>
    </lineage>
</organism>
<evidence type="ECO:0000259" key="3">
    <source>
        <dbReference type="Pfam" id="PF24626"/>
    </source>
</evidence>
<dbReference type="Pfam" id="PF00078">
    <property type="entry name" value="RVT_1"/>
    <property type="match status" value="1"/>
</dbReference>
<feature type="domain" description="Reverse transcriptase/retrotransposon-derived protein RNase H-like" evidence="2">
    <location>
        <begin position="92"/>
        <end position="140"/>
    </location>
</feature>
<sequence>MILYEWLVMPFGLTNAPSTFMCLMNHVLHSFLGKFVVVYFDDILIYNKSLNEHLKHLRNSNGLEVDEEKDFSTLDAPLTKIVKKSVGFKRKEEQEKTFNSLKEKLTNASLLVLSNFTKSFKIESDALGIGIGAVLMQEGHPILTLHLKGQKKLNKRHAKWLEFIEQFLYVIKYKKGKENVVANALLSTLDAKLLEFEYVKEMYVIDPNFAHIYVACEKGSHIKHDVEKICGKCITCKKAKSKVNPHGLYTPLPISNAPRIDLFYGLCMTHFIACHKINDATNMTYLFFFKRWLDYMECQEVLFQTEMSSRQTKVVNCTLSTLLHDVIKNLKSWEECLPHVEFAYNRVVHSTTNHSSFQVLYGFNPLTPLDLIQLPMNKQVHKDGKKKAKFVRKLHEKVKQQIEKKTRQYVNQANKGHKKVSFESGDWKNFSTQRQSKLQLRGDDLFQVIEKINDNTYKLDLPSKYQINVTFNVIGLSLFDRIDFLEEGGNDENMTNPTISKILLQEIKGLMITKRATRVKEILQCLVKDMQAK</sequence>
<dbReference type="PANTHER" id="PTHR35046">
    <property type="entry name" value="ZINC KNUCKLE (CCHC-TYPE) FAMILY PROTEIN"/>
    <property type="match status" value="1"/>
</dbReference>
<evidence type="ECO:0000259" key="1">
    <source>
        <dbReference type="Pfam" id="PF00078"/>
    </source>
</evidence>
<dbReference type="GO" id="GO:0003676">
    <property type="term" value="F:nucleic acid binding"/>
    <property type="evidence" value="ECO:0007669"/>
    <property type="project" value="InterPro"/>
</dbReference>
<feature type="domain" description="Reverse transcriptase" evidence="1">
    <location>
        <begin position="3"/>
        <end position="58"/>
    </location>
</feature>
<dbReference type="SUPFAM" id="SSF56672">
    <property type="entry name" value="DNA/RNA polymerases"/>
    <property type="match status" value="1"/>
</dbReference>
<dbReference type="OrthoDB" id="407598at2759"/>
<protein>
    <submittedName>
        <fullName evidence="4">Retrovirus-related Pol polyprotein from transposon 17.6</fullName>
    </submittedName>
</protein>
<dbReference type="AlphaFoldDB" id="A0A371I136"/>
<proteinExistence type="predicted"/>
<dbReference type="InterPro" id="IPR000477">
    <property type="entry name" value="RT_dom"/>
</dbReference>
<dbReference type="EMBL" id="QJKJ01001220">
    <property type="protein sequence ID" value="RDY08731.1"/>
    <property type="molecule type" value="Genomic_DNA"/>
</dbReference>
<name>A0A371I136_MUCPR</name>
<dbReference type="InterPro" id="IPR041577">
    <property type="entry name" value="RT_RNaseH_2"/>
</dbReference>